<dbReference type="EMBL" id="AACS02000002">
    <property type="protein sequence ID" value="EAU80849.1"/>
    <property type="molecule type" value="Genomic_DNA"/>
</dbReference>
<dbReference type="AlphaFoldDB" id="A8PFB2"/>
<dbReference type="KEGG" id="cci:CC1G_13060"/>
<evidence type="ECO:0000313" key="2">
    <source>
        <dbReference type="Proteomes" id="UP000001861"/>
    </source>
</evidence>
<sequence>MASNALIFAVDWHVSAESTLDISCSSAGILGSASRPSIRYPPPQLGHWLCQPSHHPTPPHTSPRWDNSGLTACLSRIYLRYILLLSWDIGFHLPTSHQPNLPSIYPPPQLGYWVPPPDLASGATRVKTTTTDTFKSDILPLSWDIDYANHPTIPPHPTLRPWLRQSTADDDLVSAQSTFDISCPSAEILGSASRPRFRTVFASAATSAAFSQLPALSFTKK</sequence>
<evidence type="ECO:0000313" key="1">
    <source>
        <dbReference type="EMBL" id="EAU80849.1"/>
    </source>
</evidence>
<keyword evidence="2" id="KW-1185">Reference proteome</keyword>
<reference evidence="1 2" key="1">
    <citation type="journal article" date="2010" name="Proc. Natl. Acad. Sci. U.S.A.">
        <title>Insights into evolution of multicellular fungi from the assembled chromosomes of the mushroom Coprinopsis cinerea (Coprinus cinereus).</title>
        <authorList>
            <person name="Stajich J.E."/>
            <person name="Wilke S.K."/>
            <person name="Ahren D."/>
            <person name="Au C.H."/>
            <person name="Birren B.W."/>
            <person name="Borodovsky M."/>
            <person name="Burns C."/>
            <person name="Canback B."/>
            <person name="Casselton L.A."/>
            <person name="Cheng C.K."/>
            <person name="Deng J."/>
            <person name="Dietrich F.S."/>
            <person name="Fargo D.C."/>
            <person name="Farman M.L."/>
            <person name="Gathman A.C."/>
            <person name="Goldberg J."/>
            <person name="Guigo R."/>
            <person name="Hoegger P.J."/>
            <person name="Hooker J.B."/>
            <person name="Huggins A."/>
            <person name="James T.Y."/>
            <person name="Kamada T."/>
            <person name="Kilaru S."/>
            <person name="Kodira C."/>
            <person name="Kues U."/>
            <person name="Kupfer D."/>
            <person name="Kwan H.S."/>
            <person name="Lomsadze A."/>
            <person name="Li W."/>
            <person name="Lilly W.W."/>
            <person name="Ma L.J."/>
            <person name="Mackey A.J."/>
            <person name="Manning G."/>
            <person name="Martin F."/>
            <person name="Muraguchi H."/>
            <person name="Natvig D.O."/>
            <person name="Palmerini H."/>
            <person name="Ramesh M.A."/>
            <person name="Rehmeyer C.J."/>
            <person name="Roe B.A."/>
            <person name="Shenoy N."/>
            <person name="Stanke M."/>
            <person name="Ter-Hovhannisyan V."/>
            <person name="Tunlid A."/>
            <person name="Velagapudi R."/>
            <person name="Vision T.J."/>
            <person name="Zeng Q."/>
            <person name="Zolan M.E."/>
            <person name="Pukkila P.J."/>
        </authorList>
    </citation>
    <scope>NUCLEOTIDE SEQUENCE [LARGE SCALE GENOMIC DNA]</scope>
    <source>
        <strain evidence="2">Okayama-7 / 130 / ATCC MYA-4618 / FGSC 9003</strain>
    </source>
</reference>
<dbReference type="VEuPathDB" id="FungiDB:CC1G_13060"/>
<proteinExistence type="predicted"/>
<name>A8PFB2_COPC7</name>
<accession>A8PFB2</accession>
<gene>
    <name evidence="1" type="ORF">CC1G_13060</name>
</gene>
<dbReference type="Proteomes" id="UP000001861">
    <property type="component" value="Unassembled WGS sequence"/>
</dbReference>
<dbReference type="RefSeq" id="XP_001840968.1">
    <property type="nucleotide sequence ID" value="XM_001840916.1"/>
</dbReference>
<dbReference type="InParanoid" id="A8PFB2"/>
<comment type="caution">
    <text evidence="1">The sequence shown here is derived from an EMBL/GenBank/DDBJ whole genome shotgun (WGS) entry which is preliminary data.</text>
</comment>
<protein>
    <submittedName>
        <fullName evidence="1">Uncharacterized protein</fullName>
    </submittedName>
</protein>
<dbReference type="GeneID" id="6017625"/>
<organism evidence="1 2">
    <name type="scientific">Coprinopsis cinerea (strain Okayama-7 / 130 / ATCC MYA-4618 / FGSC 9003)</name>
    <name type="common">Inky cap fungus</name>
    <name type="synonym">Hormographiella aspergillata</name>
    <dbReference type="NCBI Taxonomy" id="240176"/>
    <lineage>
        <taxon>Eukaryota</taxon>
        <taxon>Fungi</taxon>
        <taxon>Dikarya</taxon>
        <taxon>Basidiomycota</taxon>
        <taxon>Agaricomycotina</taxon>
        <taxon>Agaricomycetes</taxon>
        <taxon>Agaricomycetidae</taxon>
        <taxon>Agaricales</taxon>
        <taxon>Agaricineae</taxon>
        <taxon>Psathyrellaceae</taxon>
        <taxon>Coprinopsis</taxon>
    </lineage>
</organism>